<dbReference type="AlphaFoldDB" id="A0A4R6Q195"/>
<accession>A0A4R6Q195</accession>
<comment type="caution">
    <text evidence="1">The sequence shown here is derived from an EMBL/GenBank/DDBJ whole genome shotgun (WGS) entry which is preliminary data.</text>
</comment>
<dbReference type="RefSeq" id="WP_133528598.1">
    <property type="nucleotide sequence ID" value="NZ_CALCQM010000153.1"/>
</dbReference>
<sequence length="62" mass="6839">MTWGAMYLCYECPECGKKFRSDVGLIGDLGEKFGKCPDCGAEGKLVKEGPISKDITEFEEID</sequence>
<reference evidence="1 2" key="1">
    <citation type="submission" date="2019-03" db="EMBL/GenBank/DDBJ databases">
        <title>Genomic Encyclopedia of Type Strains, Phase IV (KMG-IV): sequencing the most valuable type-strain genomes for metagenomic binning, comparative biology and taxonomic classification.</title>
        <authorList>
            <person name="Goeker M."/>
        </authorList>
    </citation>
    <scope>NUCLEOTIDE SEQUENCE [LARGE SCALE GENOMIC DNA]</scope>
    <source>
        <strain evidence="1 2">DSM 28287</strain>
    </source>
</reference>
<proteinExistence type="predicted"/>
<dbReference type="Gene3D" id="2.20.28.30">
    <property type="entry name" value="RNA polymerase ii, chain L"/>
    <property type="match status" value="1"/>
</dbReference>
<organism evidence="1 2">
    <name type="scientific">Aminicella lysinilytica</name>
    <dbReference type="NCBI Taxonomy" id="433323"/>
    <lineage>
        <taxon>Bacteria</taxon>
        <taxon>Bacillati</taxon>
        <taxon>Bacillota</taxon>
        <taxon>Clostridia</taxon>
        <taxon>Peptostreptococcales</taxon>
        <taxon>Anaerovoracaceae</taxon>
        <taxon>Aminicella</taxon>
    </lineage>
</organism>
<dbReference type="Proteomes" id="UP000295500">
    <property type="component" value="Unassembled WGS sequence"/>
</dbReference>
<dbReference type="EMBL" id="SNXO01000020">
    <property type="protein sequence ID" value="TDP54625.1"/>
    <property type="molecule type" value="Genomic_DNA"/>
</dbReference>
<evidence type="ECO:0008006" key="3">
    <source>
        <dbReference type="Google" id="ProtNLM"/>
    </source>
</evidence>
<dbReference type="OrthoDB" id="2058851at2"/>
<evidence type="ECO:0000313" key="1">
    <source>
        <dbReference type="EMBL" id="TDP54625.1"/>
    </source>
</evidence>
<keyword evidence="2" id="KW-1185">Reference proteome</keyword>
<gene>
    <name evidence="1" type="ORF">EV211_12033</name>
</gene>
<protein>
    <recommendedName>
        <fullName evidence="3">Excinuclease ATPase subunit</fullName>
    </recommendedName>
</protein>
<name>A0A4R6Q195_9FIRM</name>
<evidence type="ECO:0000313" key="2">
    <source>
        <dbReference type="Proteomes" id="UP000295500"/>
    </source>
</evidence>